<dbReference type="Pfam" id="PF02661">
    <property type="entry name" value="Fic"/>
    <property type="match status" value="1"/>
</dbReference>
<evidence type="ECO:0000259" key="3">
    <source>
        <dbReference type="PROSITE" id="PS51459"/>
    </source>
</evidence>
<keyword evidence="2" id="KW-0547">Nucleotide-binding</keyword>
<dbReference type="KEGG" id="cceu:CBR64_04695"/>
<dbReference type="GO" id="GO:0005524">
    <property type="term" value="F:ATP binding"/>
    <property type="evidence" value="ECO:0007669"/>
    <property type="project" value="UniProtKB-KW"/>
</dbReference>
<reference evidence="4 5" key="1">
    <citation type="submission" date="2017-05" db="EMBL/GenBank/DDBJ databases">
        <authorList>
            <person name="Song R."/>
            <person name="Chenine A.L."/>
            <person name="Ruprecht R.M."/>
        </authorList>
    </citation>
    <scope>NUCLEOTIDE SEQUENCE [LARGE SCALE GENOMIC DNA]</scope>
    <source>
        <strain evidence="4 5">PSBB019</strain>
    </source>
</reference>
<feature type="domain" description="Fido" evidence="3">
    <location>
        <begin position="132"/>
        <end position="291"/>
    </location>
</feature>
<dbReference type="PANTHER" id="PTHR13504:SF38">
    <property type="entry name" value="FIDO DOMAIN-CONTAINING PROTEIN"/>
    <property type="match status" value="1"/>
</dbReference>
<dbReference type="InterPro" id="IPR025758">
    <property type="entry name" value="Fic/DOC_N"/>
</dbReference>
<proteinExistence type="predicted"/>
<dbReference type="Gene3D" id="1.10.3290.10">
    <property type="entry name" value="Fido-like domain"/>
    <property type="match status" value="1"/>
</dbReference>
<keyword evidence="2" id="KW-0067">ATP-binding</keyword>
<feature type="binding site" evidence="2">
    <location>
        <begin position="269"/>
        <end position="270"/>
    </location>
    <ligand>
        <name>ATP</name>
        <dbReference type="ChEBI" id="CHEBI:30616"/>
    </ligand>
</feature>
<accession>A0A1Y0HRW5</accession>
<feature type="binding site" evidence="2">
    <location>
        <begin position="231"/>
        <end position="238"/>
    </location>
    <ligand>
        <name>ATP</name>
        <dbReference type="ChEBI" id="CHEBI:30616"/>
    </ligand>
</feature>
<dbReference type="InterPro" id="IPR003812">
    <property type="entry name" value="Fido"/>
</dbReference>
<dbReference type="Pfam" id="PF13784">
    <property type="entry name" value="Fic_N"/>
    <property type="match status" value="1"/>
</dbReference>
<organism evidence="4 5">
    <name type="scientific">Cellulosimicrobium cellulans</name>
    <name type="common">Arthrobacter luteus</name>
    <dbReference type="NCBI Taxonomy" id="1710"/>
    <lineage>
        <taxon>Bacteria</taxon>
        <taxon>Bacillati</taxon>
        <taxon>Actinomycetota</taxon>
        <taxon>Actinomycetes</taxon>
        <taxon>Micrococcales</taxon>
        <taxon>Promicromonosporaceae</taxon>
        <taxon>Cellulosimicrobium</taxon>
    </lineage>
</organism>
<dbReference type="EMBL" id="CP021383">
    <property type="protein sequence ID" value="ARU50892.1"/>
    <property type="molecule type" value="Genomic_DNA"/>
</dbReference>
<sequence length="395" mass="43394">MFVNRSTGELVTIRGSDPVLGSWEHKAFIPEPLSTTMPDLTPSTYLAVAEARAALAALDSTGRQLPNPTLLRLPTLRREAQSTSALEGTYAPLAEVFTADDDDPASAQLVEILNYVRMANAGFARIADGWPVSVTMLSELQGILLADTPFESQSGRLRDGQVVIGRREDAVAVRFPVEAARFVPAPGGHQLEAGVRDLVDWMRSDHRGAIDPVVAAGMSHYQFETLHPFRDGNGRVGRFLIVLHLQSTNVLAEPTLTVSPWFEARRGRYYDHLLGVSTRNDWDSYLRFFAEGLRQAADTTRHEMVALVAVQAELKDTIRASPLRADSAHALVDLAVANPTFTVRKVEAELGVSYGRANKLVGQLVELGILDVVDPDAYKRRFFAPRVLQVLSRTT</sequence>
<dbReference type="SUPFAM" id="SSF140931">
    <property type="entry name" value="Fic-like"/>
    <property type="match status" value="1"/>
</dbReference>
<evidence type="ECO:0000256" key="2">
    <source>
        <dbReference type="PIRSR" id="PIRSR640198-2"/>
    </source>
</evidence>
<dbReference type="Proteomes" id="UP000196228">
    <property type="component" value="Chromosome"/>
</dbReference>
<dbReference type="OrthoDB" id="9813719at2"/>
<evidence type="ECO:0000256" key="1">
    <source>
        <dbReference type="PIRSR" id="PIRSR640198-1"/>
    </source>
</evidence>
<dbReference type="AlphaFoldDB" id="A0A1Y0HRW5"/>
<name>A0A1Y0HRW5_CELCE</name>
<dbReference type="InterPro" id="IPR040198">
    <property type="entry name" value="Fido_containing"/>
</dbReference>
<protein>
    <submittedName>
        <fullName evidence="4">Cell filamentation protein Fic</fullName>
    </submittedName>
</protein>
<evidence type="ECO:0000313" key="5">
    <source>
        <dbReference type="Proteomes" id="UP000196228"/>
    </source>
</evidence>
<dbReference type="InterPro" id="IPR036597">
    <property type="entry name" value="Fido-like_dom_sf"/>
</dbReference>
<gene>
    <name evidence="4" type="ORF">CBR64_04695</name>
</gene>
<evidence type="ECO:0000313" key="4">
    <source>
        <dbReference type="EMBL" id="ARU50892.1"/>
    </source>
</evidence>
<feature type="active site" evidence="1">
    <location>
        <position position="227"/>
    </location>
</feature>
<dbReference type="PROSITE" id="PS51459">
    <property type="entry name" value="FIDO"/>
    <property type="match status" value="1"/>
</dbReference>
<dbReference type="PANTHER" id="PTHR13504">
    <property type="entry name" value="FIDO DOMAIN-CONTAINING PROTEIN DDB_G0283145"/>
    <property type="match status" value="1"/>
</dbReference>